<dbReference type="RefSeq" id="WP_070079292.1">
    <property type="nucleotide sequence ID" value="NZ_CP017415.1"/>
</dbReference>
<evidence type="ECO:0000313" key="2">
    <source>
        <dbReference type="EMBL" id="AOU98939.1"/>
    </source>
</evidence>
<organism evidence="2 3">
    <name type="scientific">Acidihalobacter yilgarnensis</name>
    <dbReference type="NCBI Taxonomy" id="2819280"/>
    <lineage>
        <taxon>Bacteria</taxon>
        <taxon>Pseudomonadati</taxon>
        <taxon>Pseudomonadota</taxon>
        <taxon>Gammaproteobacteria</taxon>
        <taxon>Chromatiales</taxon>
        <taxon>Ectothiorhodospiraceae</taxon>
        <taxon>Acidihalobacter</taxon>
    </lineage>
</organism>
<protein>
    <submittedName>
        <fullName evidence="2">Sulfurtransferase</fullName>
    </submittedName>
</protein>
<dbReference type="SMART" id="SM00450">
    <property type="entry name" value="RHOD"/>
    <property type="match status" value="1"/>
</dbReference>
<evidence type="ECO:0000313" key="3">
    <source>
        <dbReference type="Proteomes" id="UP000095401"/>
    </source>
</evidence>
<sequence>MSDEMLGALNPTEASRLLQEEPQTLLVDIRSTMEYLMIGHPVGAVHIAWLDEPDWTPNPRFVAQLRELMLGGSRCVDGDCPAVVLICRSGRRSLEAGQALLEAGFARIFHVEGGFEGPLDAQHHRSTLAGWRFEGLPWEQC</sequence>
<keyword evidence="2" id="KW-0808">Transferase</keyword>
<dbReference type="PROSITE" id="PS50206">
    <property type="entry name" value="RHODANESE_3"/>
    <property type="match status" value="1"/>
</dbReference>
<name>A0A1D8IR18_9GAMM</name>
<accession>A0A1D8IR18</accession>
<dbReference type="SUPFAM" id="SSF52821">
    <property type="entry name" value="Rhodanese/Cell cycle control phosphatase"/>
    <property type="match status" value="1"/>
</dbReference>
<dbReference type="CDD" id="cd01522">
    <property type="entry name" value="RHOD_1"/>
    <property type="match status" value="1"/>
</dbReference>
<dbReference type="AlphaFoldDB" id="A0A1D8IR18"/>
<feature type="domain" description="Rhodanese" evidence="1">
    <location>
        <begin position="20"/>
        <end position="127"/>
    </location>
</feature>
<dbReference type="KEGG" id="aprs:BI364_14115"/>
<reference evidence="3" key="1">
    <citation type="submission" date="2016-09" db="EMBL/GenBank/DDBJ databases">
        <title>Acidihalobacter prosperus F5.</title>
        <authorList>
            <person name="Khaleque H.N."/>
            <person name="Ramsay J.P."/>
            <person name="Kaksonen A.H."/>
            <person name="Boxall N.J."/>
            <person name="Watkin E.L.J."/>
        </authorList>
    </citation>
    <scope>NUCLEOTIDE SEQUENCE [LARGE SCALE GENOMIC DNA]</scope>
    <source>
        <strain evidence="3">F5</strain>
    </source>
</reference>
<gene>
    <name evidence="2" type="ORF">BI364_14115</name>
</gene>
<keyword evidence="3" id="KW-1185">Reference proteome</keyword>
<evidence type="ECO:0000259" key="1">
    <source>
        <dbReference type="PROSITE" id="PS50206"/>
    </source>
</evidence>
<dbReference type="InterPro" id="IPR001763">
    <property type="entry name" value="Rhodanese-like_dom"/>
</dbReference>
<dbReference type="Pfam" id="PF00581">
    <property type="entry name" value="Rhodanese"/>
    <property type="match status" value="1"/>
</dbReference>
<dbReference type="Proteomes" id="UP000095401">
    <property type="component" value="Chromosome"/>
</dbReference>
<dbReference type="PANTHER" id="PTHR45431">
    <property type="entry name" value="RHODANESE-LIKE DOMAIN-CONTAINING PROTEIN 15, CHLOROPLASTIC"/>
    <property type="match status" value="1"/>
</dbReference>
<dbReference type="Gene3D" id="3.40.250.10">
    <property type="entry name" value="Rhodanese-like domain"/>
    <property type="match status" value="1"/>
</dbReference>
<dbReference type="InterPro" id="IPR036873">
    <property type="entry name" value="Rhodanese-like_dom_sf"/>
</dbReference>
<dbReference type="EMBL" id="CP017415">
    <property type="protein sequence ID" value="AOU98939.1"/>
    <property type="molecule type" value="Genomic_DNA"/>
</dbReference>
<dbReference type="InterPro" id="IPR052367">
    <property type="entry name" value="Thiosulfate_ST/Rhodanese-like"/>
</dbReference>
<dbReference type="GO" id="GO:0016740">
    <property type="term" value="F:transferase activity"/>
    <property type="evidence" value="ECO:0007669"/>
    <property type="project" value="UniProtKB-KW"/>
</dbReference>
<proteinExistence type="predicted"/>
<dbReference type="PANTHER" id="PTHR45431:SF3">
    <property type="entry name" value="RHODANESE-LIKE DOMAIN-CONTAINING PROTEIN 15, CHLOROPLASTIC"/>
    <property type="match status" value="1"/>
</dbReference>